<dbReference type="Gene3D" id="3.30.70.1430">
    <property type="entry name" value="Multidrug efflux transporter AcrB pore domain"/>
    <property type="match status" value="2"/>
</dbReference>
<dbReference type="SUPFAM" id="SSF82714">
    <property type="entry name" value="Multidrug efflux transporter AcrB TolC docking domain, DN and DC subdomains"/>
    <property type="match status" value="2"/>
</dbReference>
<protein>
    <submittedName>
        <fullName evidence="2">Multidrug transporter AcrB</fullName>
    </submittedName>
</protein>
<dbReference type="Pfam" id="PF00873">
    <property type="entry name" value="ACR_tran"/>
    <property type="match status" value="1"/>
</dbReference>
<dbReference type="RefSeq" id="WP_103320654.1">
    <property type="nucleotide sequence ID" value="NZ_PPTF01000063.1"/>
</dbReference>
<dbReference type="PANTHER" id="PTHR32063:SF18">
    <property type="entry name" value="CATION EFFLUX SYSTEM PROTEIN"/>
    <property type="match status" value="1"/>
</dbReference>
<feature type="transmembrane region" description="Helical" evidence="1">
    <location>
        <begin position="858"/>
        <end position="876"/>
    </location>
</feature>
<dbReference type="Gene3D" id="3.30.2090.10">
    <property type="entry name" value="Multidrug efflux transporter AcrB TolC docking domain, DN and DC subdomains"/>
    <property type="match status" value="2"/>
</dbReference>
<evidence type="ECO:0000313" key="3">
    <source>
        <dbReference type="Proteomes" id="UP000236416"/>
    </source>
</evidence>
<feature type="transmembrane region" description="Helical" evidence="1">
    <location>
        <begin position="527"/>
        <end position="546"/>
    </location>
</feature>
<dbReference type="PRINTS" id="PR00702">
    <property type="entry name" value="ACRIFLAVINRP"/>
</dbReference>
<organism evidence="2 3">
    <name type="scientific">Chromobacterium sinusclupearum</name>
    <dbReference type="NCBI Taxonomy" id="2077146"/>
    <lineage>
        <taxon>Bacteria</taxon>
        <taxon>Pseudomonadati</taxon>
        <taxon>Pseudomonadota</taxon>
        <taxon>Betaproteobacteria</taxon>
        <taxon>Neisseriales</taxon>
        <taxon>Chromobacteriaceae</taxon>
        <taxon>Chromobacterium</taxon>
    </lineage>
</organism>
<feature type="transmembrane region" description="Helical" evidence="1">
    <location>
        <begin position="362"/>
        <end position="382"/>
    </location>
</feature>
<dbReference type="InterPro" id="IPR027463">
    <property type="entry name" value="AcrB_DN_DC_subdom"/>
</dbReference>
<feature type="transmembrane region" description="Helical" evidence="1">
    <location>
        <begin position="896"/>
        <end position="920"/>
    </location>
</feature>
<comment type="caution">
    <text evidence="2">The sequence shown here is derived from an EMBL/GenBank/DDBJ whole genome shotgun (WGS) entry which is preliminary data.</text>
</comment>
<dbReference type="GO" id="GO:0042910">
    <property type="term" value="F:xenobiotic transmembrane transporter activity"/>
    <property type="evidence" value="ECO:0007669"/>
    <property type="project" value="TreeGrafter"/>
</dbReference>
<dbReference type="Gene3D" id="3.30.70.1440">
    <property type="entry name" value="Multidrug efflux transporter AcrB pore domain"/>
    <property type="match status" value="1"/>
</dbReference>
<evidence type="ECO:0000256" key="1">
    <source>
        <dbReference type="SAM" id="Phobius"/>
    </source>
</evidence>
<feature type="transmembrane region" description="Helical" evidence="1">
    <location>
        <begin position="16"/>
        <end position="33"/>
    </location>
</feature>
<evidence type="ECO:0000313" key="2">
    <source>
        <dbReference type="EMBL" id="POA98152.1"/>
    </source>
</evidence>
<dbReference type="GO" id="GO:0005886">
    <property type="term" value="C:plasma membrane"/>
    <property type="evidence" value="ECO:0007669"/>
    <property type="project" value="TreeGrafter"/>
</dbReference>
<feature type="transmembrane region" description="Helical" evidence="1">
    <location>
        <begin position="985"/>
        <end position="1006"/>
    </location>
</feature>
<name>A0A2K4MM99_9NEIS</name>
<accession>A0A2K4MM99</accession>
<dbReference type="Gene3D" id="3.30.70.1320">
    <property type="entry name" value="Multidrug efflux transporter AcrB pore domain like"/>
    <property type="match status" value="1"/>
</dbReference>
<feature type="transmembrane region" description="Helical" evidence="1">
    <location>
        <begin position="960"/>
        <end position="979"/>
    </location>
</feature>
<dbReference type="Proteomes" id="UP000236416">
    <property type="component" value="Unassembled WGS sequence"/>
</dbReference>
<gene>
    <name evidence="2" type="ORF">C2134_13230</name>
</gene>
<proteinExistence type="predicted"/>
<reference evidence="2 3" key="1">
    <citation type="submission" date="2018-01" db="EMBL/GenBank/DDBJ databases">
        <title>Genomic Sequence of Chromobacterium MWU13-2610 from wild cranberry bogs within the Cape Cod National Seashore.</title>
        <authorList>
            <person name="O'Hara-Hanley K."/>
            <person name="Soby S."/>
            <person name="Harrison A."/>
        </authorList>
    </citation>
    <scope>NUCLEOTIDE SEQUENCE [LARGE SCALE GENOMIC DNA]</scope>
    <source>
        <strain evidence="2 3">MWU13-2610</strain>
    </source>
</reference>
<keyword evidence="3" id="KW-1185">Reference proteome</keyword>
<keyword evidence="1" id="KW-0812">Transmembrane</keyword>
<dbReference type="Gene3D" id="1.20.1640.10">
    <property type="entry name" value="Multidrug efflux transporter AcrB transmembrane domain"/>
    <property type="match status" value="2"/>
</dbReference>
<feature type="transmembrane region" description="Helical" evidence="1">
    <location>
        <begin position="394"/>
        <end position="414"/>
    </location>
</feature>
<dbReference type="SUPFAM" id="SSF82866">
    <property type="entry name" value="Multidrug efflux transporter AcrB transmembrane domain"/>
    <property type="match status" value="2"/>
</dbReference>
<dbReference type="AlphaFoldDB" id="A0A2K4MM99"/>
<keyword evidence="1" id="KW-0472">Membrane</keyword>
<dbReference type="SUPFAM" id="SSF82693">
    <property type="entry name" value="Multidrug efflux transporter AcrB pore domain, PN1, PN2, PC1 and PC2 subdomains"/>
    <property type="match status" value="3"/>
</dbReference>
<feature type="transmembrane region" description="Helical" evidence="1">
    <location>
        <begin position="461"/>
        <end position="483"/>
    </location>
</feature>
<feature type="transmembrane region" description="Helical" evidence="1">
    <location>
        <begin position="434"/>
        <end position="454"/>
    </location>
</feature>
<keyword evidence="1" id="KW-1133">Transmembrane helix</keyword>
<dbReference type="InterPro" id="IPR001036">
    <property type="entry name" value="Acrflvin-R"/>
</dbReference>
<sequence>MKKLNLSEWALRHQPLVRYLMVILMLAGAWAYTQLGQKEDPEFTFKAMLVQANWPGASTEEMEQQVTDKLEEKLQEMGEIDYVQSYTKPGETLLVVSLREDVPPKNVPQLWYQVRKKLGDIAYTLPTGAQGPFFNDEFGDTFGNIYAFSGDGFSYEELRRYVESAKQELLRVPDVAKVQVLGRQDQQIHVDLSSAKLASLGLDSRTIWQALQEQNAMTPAGTYETASDRIWVRPTGKFDSVAAVAATPVSAGGKTFRLGDIATVSRGYIDPPTSSVRFNGKPVLALAISMKSGGDVLKLGGNLDQTIAHIKGKLPLGVEIHAVSDQPKVVHDAVGEFMRSLVEAVVIVLAVSFFSLGLRTGVVVALSIPLVLAMTFLAMYFFNIDLQRISLGSLIIALGLLVDDAIIAVEMMALKLEQGWSKFQAATFAYTSTAFPMLTGTLITAATFLPVGLAKSMAGEYVFSLFAVVGIALVLSWIVAVVFTPYLGYVLLPAKPHHDGEHDVYQKPFYQRFRRTVEWCLDHRKTVIAATLAAFVVSLLAFKLFVAQQFFPSSNRPELMVDMWLPRGASYQATLAQVEKMEKLAKADPNVVSVTSYVGSGSPRFYLPLDQQQQHINYAQLMVMTRDEHLREAVKQRLEKIFDNDFPLVRGRVTRLENGPPVGYPVQFRVMGPDHEQVRQIADRVEALVRKHPAALRVNQNWGEQVKALRIAIDQDKAAALGLSSQQLSQQLQMLISGSAVSAYREGNQSIAIVARLNPGEQKDVAALGNLMIQTGSGRFVPVSQIGHIHYEPEEGIIWRRNRLPAITVNADVVDGVQGADVSTQLQPQILALERTLPLGYHIETGGVLESSGKSQRAIAAVAPLMIVVVLTLLMLQLHSFQRTLMVVLTAPLGMIGVTVTLILFHAPFGFVAMLGVIALSGMIMRNSVILVDQIEHDIRDGIGRFEAIIGSTVRRFRPIMLTALAAILAMVPLTRSTFWGPMAVAIMGGLLVATVLTLLFLPALYAQWFRVSRDEERPAAAQSE</sequence>
<dbReference type="EMBL" id="PPTF01000063">
    <property type="protein sequence ID" value="POA98152.1"/>
    <property type="molecule type" value="Genomic_DNA"/>
</dbReference>
<dbReference type="PANTHER" id="PTHR32063">
    <property type="match status" value="1"/>
</dbReference>